<keyword evidence="4" id="KW-0804">Transcription</keyword>
<dbReference type="InterPro" id="IPR036388">
    <property type="entry name" value="WH-like_DNA-bd_sf"/>
</dbReference>
<keyword evidence="7" id="KW-1185">Reference proteome</keyword>
<dbReference type="InterPro" id="IPR000847">
    <property type="entry name" value="LysR_HTH_N"/>
</dbReference>
<dbReference type="RefSeq" id="WP_146912655.1">
    <property type="nucleotide sequence ID" value="NZ_CP042344.1"/>
</dbReference>
<dbReference type="Pfam" id="PF00126">
    <property type="entry name" value="HTH_1"/>
    <property type="match status" value="1"/>
</dbReference>
<dbReference type="EMBL" id="CP042344">
    <property type="protein sequence ID" value="QEA13062.1"/>
    <property type="molecule type" value="Genomic_DNA"/>
</dbReference>
<evidence type="ECO:0000313" key="6">
    <source>
        <dbReference type="EMBL" id="QEA13062.1"/>
    </source>
</evidence>
<dbReference type="FunFam" id="1.10.10.10:FF:000001">
    <property type="entry name" value="LysR family transcriptional regulator"/>
    <property type="match status" value="1"/>
</dbReference>
<dbReference type="Gene3D" id="3.40.190.290">
    <property type="match status" value="1"/>
</dbReference>
<evidence type="ECO:0000256" key="3">
    <source>
        <dbReference type="ARBA" id="ARBA00023125"/>
    </source>
</evidence>
<comment type="similarity">
    <text evidence="1">Belongs to the LysR transcriptional regulatory family.</text>
</comment>
<dbReference type="InterPro" id="IPR005119">
    <property type="entry name" value="LysR_subst-bd"/>
</dbReference>
<dbReference type="GO" id="GO:0003700">
    <property type="term" value="F:DNA-binding transcription factor activity"/>
    <property type="evidence" value="ECO:0007669"/>
    <property type="project" value="InterPro"/>
</dbReference>
<evidence type="ECO:0000259" key="5">
    <source>
        <dbReference type="PROSITE" id="PS50931"/>
    </source>
</evidence>
<dbReference type="Proteomes" id="UP000321199">
    <property type="component" value="Chromosome"/>
</dbReference>
<gene>
    <name evidence="6" type="ORF">FOZ74_08455</name>
</gene>
<name>A0A5B8RWM1_9BURK</name>
<evidence type="ECO:0000256" key="1">
    <source>
        <dbReference type="ARBA" id="ARBA00009437"/>
    </source>
</evidence>
<dbReference type="SUPFAM" id="SSF46785">
    <property type="entry name" value="Winged helix' DNA-binding domain"/>
    <property type="match status" value="1"/>
</dbReference>
<keyword evidence="2" id="KW-0805">Transcription regulation</keyword>
<dbReference type="SUPFAM" id="SSF53850">
    <property type="entry name" value="Periplasmic binding protein-like II"/>
    <property type="match status" value="1"/>
</dbReference>
<proteinExistence type="inferred from homology"/>
<organism evidence="6 7">
    <name type="scientific">Comamonas flocculans</name>
    <dbReference type="NCBI Taxonomy" id="2597701"/>
    <lineage>
        <taxon>Bacteria</taxon>
        <taxon>Pseudomonadati</taxon>
        <taxon>Pseudomonadota</taxon>
        <taxon>Betaproteobacteria</taxon>
        <taxon>Burkholderiales</taxon>
        <taxon>Comamonadaceae</taxon>
        <taxon>Comamonas</taxon>
    </lineage>
</organism>
<dbReference type="OrthoDB" id="8587114at2"/>
<dbReference type="Pfam" id="PF03466">
    <property type="entry name" value="LysR_substrate"/>
    <property type="match status" value="1"/>
</dbReference>
<dbReference type="InterPro" id="IPR050950">
    <property type="entry name" value="HTH-type_LysR_regulators"/>
</dbReference>
<dbReference type="PANTHER" id="PTHR30419:SF30">
    <property type="entry name" value="LYSR FAMILY TRANSCRIPTIONAL REGULATOR"/>
    <property type="match status" value="1"/>
</dbReference>
<dbReference type="InterPro" id="IPR036390">
    <property type="entry name" value="WH_DNA-bd_sf"/>
</dbReference>
<evidence type="ECO:0000256" key="2">
    <source>
        <dbReference type="ARBA" id="ARBA00023015"/>
    </source>
</evidence>
<dbReference type="GO" id="GO:0005829">
    <property type="term" value="C:cytosol"/>
    <property type="evidence" value="ECO:0007669"/>
    <property type="project" value="TreeGrafter"/>
</dbReference>
<dbReference type="GO" id="GO:0003677">
    <property type="term" value="F:DNA binding"/>
    <property type="evidence" value="ECO:0007669"/>
    <property type="project" value="UniProtKB-KW"/>
</dbReference>
<keyword evidence="3" id="KW-0238">DNA-binding</keyword>
<evidence type="ECO:0000313" key="7">
    <source>
        <dbReference type="Proteomes" id="UP000321199"/>
    </source>
</evidence>
<dbReference type="AlphaFoldDB" id="A0A5B8RWM1"/>
<dbReference type="KEGG" id="cof:FOZ74_08455"/>
<sequence length="303" mass="33068">MDLKQLEYFVRVAELGSFTRAAQALEVAQPALSRQVRALELELRETLLARTGRGVVPTDAGLRLLEHGHAILQSVAHARDDLKSRRGEPVGRVTVGLPPSLARRLTPLLIERFRREMPKARLEIVEAFSVTIAEWLGSARMDLGLVYSPASHPQMEAEPVLEERLCLIGPTGSLPLAGGVAFAELARYPLVMPQRNQIFRKLMEAQATLAHVKLDVVWEVSSVPVILDLVRAGYGYAALTDSALRGQGSAEGLMEAPLHSPHVVSTLCVVQPATKGATPLVQRTAELLRRLSLRVCALESGHL</sequence>
<protein>
    <submittedName>
        <fullName evidence="6">LysR family transcriptional regulator</fullName>
    </submittedName>
</protein>
<dbReference type="Gene3D" id="1.10.10.10">
    <property type="entry name" value="Winged helix-like DNA-binding domain superfamily/Winged helix DNA-binding domain"/>
    <property type="match status" value="1"/>
</dbReference>
<evidence type="ECO:0000256" key="4">
    <source>
        <dbReference type="ARBA" id="ARBA00023163"/>
    </source>
</evidence>
<dbReference type="PROSITE" id="PS50931">
    <property type="entry name" value="HTH_LYSR"/>
    <property type="match status" value="1"/>
</dbReference>
<dbReference type="PANTHER" id="PTHR30419">
    <property type="entry name" value="HTH-TYPE TRANSCRIPTIONAL REGULATOR YBHD"/>
    <property type="match status" value="1"/>
</dbReference>
<dbReference type="PRINTS" id="PR00039">
    <property type="entry name" value="HTHLYSR"/>
</dbReference>
<reference evidence="6 7" key="1">
    <citation type="submission" date="2019-07" db="EMBL/GenBank/DDBJ databases">
        <title>Complete genome sequence of Comamonas sp. NLF 7-7 isolated from livestock.</title>
        <authorList>
            <person name="Kim D.H."/>
            <person name="Kim J.G."/>
        </authorList>
    </citation>
    <scope>NUCLEOTIDE SEQUENCE [LARGE SCALE GENOMIC DNA]</scope>
    <source>
        <strain evidence="6 7">NLF 7-7</strain>
    </source>
</reference>
<accession>A0A5B8RWM1</accession>
<feature type="domain" description="HTH lysR-type" evidence="5">
    <location>
        <begin position="1"/>
        <end position="58"/>
    </location>
</feature>